<evidence type="ECO:0000313" key="3">
    <source>
        <dbReference type="Proteomes" id="UP001073227"/>
    </source>
</evidence>
<feature type="compositionally biased region" description="Polar residues" evidence="1">
    <location>
        <begin position="25"/>
        <end position="34"/>
    </location>
</feature>
<feature type="region of interest" description="Disordered" evidence="1">
    <location>
        <begin position="1"/>
        <end position="64"/>
    </location>
</feature>
<dbReference type="EMBL" id="JAOVZR010000001">
    <property type="protein sequence ID" value="MCY0150213.1"/>
    <property type="molecule type" value="Genomic_DNA"/>
</dbReference>
<evidence type="ECO:0000256" key="1">
    <source>
        <dbReference type="SAM" id="MobiDB-lite"/>
    </source>
</evidence>
<feature type="compositionally biased region" description="Polar residues" evidence="1">
    <location>
        <begin position="1"/>
        <end position="12"/>
    </location>
</feature>
<organism evidence="2 3">
    <name type="scientific">Hoeflea algicola</name>
    <dbReference type="NCBI Taxonomy" id="2983763"/>
    <lineage>
        <taxon>Bacteria</taxon>
        <taxon>Pseudomonadati</taxon>
        <taxon>Pseudomonadota</taxon>
        <taxon>Alphaproteobacteria</taxon>
        <taxon>Hyphomicrobiales</taxon>
        <taxon>Rhizobiaceae</taxon>
        <taxon>Hoeflea</taxon>
    </lineage>
</organism>
<proteinExistence type="predicted"/>
<dbReference type="RefSeq" id="WP_267655647.1">
    <property type="nucleotide sequence ID" value="NZ_JAOVZR010000001.1"/>
</dbReference>
<protein>
    <submittedName>
        <fullName evidence="2">Uncharacterized protein</fullName>
    </submittedName>
</protein>
<name>A0ABT3ZEZ1_9HYPH</name>
<reference evidence="2" key="1">
    <citation type="submission" date="2022-10" db="EMBL/GenBank/DDBJ databases">
        <title>Hoeflea sp. G2-23, isolated from marine algae.</title>
        <authorList>
            <person name="Kristyanto S."/>
            <person name="Kim J.M."/>
            <person name="Jeon C.O."/>
        </authorList>
    </citation>
    <scope>NUCLEOTIDE SEQUENCE</scope>
    <source>
        <strain evidence="2">G2-23</strain>
    </source>
</reference>
<evidence type="ECO:0000313" key="2">
    <source>
        <dbReference type="EMBL" id="MCY0150213.1"/>
    </source>
</evidence>
<gene>
    <name evidence="2" type="ORF">OEG84_21520</name>
</gene>
<comment type="caution">
    <text evidence="2">The sequence shown here is derived from an EMBL/GenBank/DDBJ whole genome shotgun (WGS) entry which is preliminary data.</text>
</comment>
<keyword evidence="3" id="KW-1185">Reference proteome</keyword>
<accession>A0ABT3ZEZ1</accession>
<sequence length="159" mass="18098">MRKSDPTTNSNVIAFPKPQRKHPSDTSVQSQKPLTRTPKRRQSKSSPELRPPLHPSTADDLLHRHRQRIEILTNKGNPTPELIDEIAPGLVRKILRRAGTGDTGKAELPKHLKRRLDLLCRFKHPAGLILKDWLDGNRRFLPANLQTIVDFSTCAEEEK</sequence>
<dbReference type="Proteomes" id="UP001073227">
    <property type="component" value="Unassembled WGS sequence"/>
</dbReference>